<dbReference type="Proteomes" id="UP001597387">
    <property type="component" value="Unassembled WGS sequence"/>
</dbReference>
<feature type="signal peptide" evidence="2">
    <location>
        <begin position="1"/>
        <end position="27"/>
    </location>
</feature>
<evidence type="ECO:0000256" key="2">
    <source>
        <dbReference type="SAM" id="SignalP"/>
    </source>
</evidence>
<organism evidence="3 4">
    <name type="scientific">Paradesertivirga mongoliensis</name>
    <dbReference type="NCBI Taxonomy" id="2100740"/>
    <lineage>
        <taxon>Bacteria</taxon>
        <taxon>Pseudomonadati</taxon>
        <taxon>Bacteroidota</taxon>
        <taxon>Sphingobacteriia</taxon>
        <taxon>Sphingobacteriales</taxon>
        <taxon>Sphingobacteriaceae</taxon>
        <taxon>Paradesertivirga</taxon>
    </lineage>
</organism>
<gene>
    <name evidence="3" type="ORF">ACFSJU_12550</name>
</gene>
<keyword evidence="2" id="KW-0732">Signal</keyword>
<feature type="chain" id="PRO_5046047631" evidence="2">
    <location>
        <begin position="28"/>
        <end position="79"/>
    </location>
</feature>
<dbReference type="RefSeq" id="WP_255901223.1">
    <property type="nucleotide sequence ID" value="NZ_JAFMZO010000002.1"/>
</dbReference>
<keyword evidence="4" id="KW-1185">Reference proteome</keyword>
<feature type="transmembrane region" description="Helical" evidence="1">
    <location>
        <begin position="51"/>
        <end position="68"/>
    </location>
</feature>
<name>A0ABW4ZNM0_9SPHI</name>
<comment type="caution">
    <text evidence="3">The sequence shown here is derived from an EMBL/GenBank/DDBJ whole genome shotgun (WGS) entry which is preliminary data.</text>
</comment>
<accession>A0ABW4ZNM0</accession>
<proteinExistence type="predicted"/>
<keyword evidence="1" id="KW-0472">Membrane</keyword>
<protein>
    <submittedName>
        <fullName evidence="3">Uncharacterized protein</fullName>
    </submittedName>
</protein>
<keyword evidence="1" id="KW-1133">Transmembrane helix</keyword>
<dbReference type="EMBL" id="JBHUHZ010000002">
    <property type="protein sequence ID" value="MFD2163227.1"/>
    <property type="molecule type" value="Genomic_DNA"/>
</dbReference>
<reference evidence="4" key="1">
    <citation type="journal article" date="2019" name="Int. J. Syst. Evol. Microbiol.">
        <title>The Global Catalogue of Microorganisms (GCM) 10K type strain sequencing project: providing services to taxonomists for standard genome sequencing and annotation.</title>
        <authorList>
            <consortium name="The Broad Institute Genomics Platform"/>
            <consortium name="The Broad Institute Genome Sequencing Center for Infectious Disease"/>
            <person name="Wu L."/>
            <person name="Ma J."/>
        </authorList>
    </citation>
    <scope>NUCLEOTIDE SEQUENCE [LARGE SCALE GENOMIC DNA]</scope>
    <source>
        <strain evidence="4">KCTC 42217</strain>
    </source>
</reference>
<evidence type="ECO:0000256" key="1">
    <source>
        <dbReference type="SAM" id="Phobius"/>
    </source>
</evidence>
<evidence type="ECO:0000313" key="4">
    <source>
        <dbReference type="Proteomes" id="UP001597387"/>
    </source>
</evidence>
<evidence type="ECO:0000313" key="3">
    <source>
        <dbReference type="EMBL" id="MFD2163227.1"/>
    </source>
</evidence>
<sequence length="79" mass="8669">MKLVKKVVVLTPVLTLMFALFAVNVFAVGNPVDSDLSNTAGTNSGKSHLDIYIFIVALLVLCIIVPFYEDRNKKARKTS</sequence>
<keyword evidence="1" id="KW-0812">Transmembrane</keyword>